<accession>A0A8J2PUZ1</accession>
<evidence type="ECO:0000259" key="1">
    <source>
        <dbReference type="PROSITE" id="PS50181"/>
    </source>
</evidence>
<feature type="domain" description="F-box" evidence="1">
    <location>
        <begin position="52"/>
        <end position="98"/>
    </location>
</feature>
<dbReference type="InterPro" id="IPR001810">
    <property type="entry name" value="F-box_dom"/>
</dbReference>
<evidence type="ECO:0000313" key="3">
    <source>
        <dbReference type="Proteomes" id="UP000708208"/>
    </source>
</evidence>
<dbReference type="EMBL" id="CAJVCH010527802">
    <property type="protein sequence ID" value="CAG7822915.1"/>
    <property type="molecule type" value="Genomic_DNA"/>
</dbReference>
<reference evidence="2" key="1">
    <citation type="submission" date="2021-06" db="EMBL/GenBank/DDBJ databases">
        <authorList>
            <person name="Hodson N. C."/>
            <person name="Mongue J. A."/>
            <person name="Jaron S. K."/>
        </authorList>
    </citation>
    <scope>NUCLEOTIDE SEQUENCE</scope>
</reference>
<dbReference type="PROSITE" id="PS50181">
    <property type="entry name" value="FBOX"/>
    <property type="match status" value="1"/>
</dbReference>
<dbReference type="Proteomes" id="UP000708208">
    <property type="component" value="Unassembled WGS sequence"/>
</dbReference>
<proteinExistence type="predicted"/>
<sequence length="306" mass="34251">MAPKRKLETMAATSGKRIQLDSVKDSADPNPECSRAEVVSLNGNGAGGNGLGHSWRDLPEELQRIVLANFPLDEITTWQKVCKPWQDQTKSNSFWKLARQYQRQKLDCIPDRIFQHRKSSQLLRTIFARNLLNKNYALKGQLNWDTGNGVTYSHEQSQMFVIPSGSRICQSIKLSQGGLYPTFLKLVGPIQFIVKARFRFPVGVEGATGIAYVGLSQIDCGRMIRFERMANMSTDSEGWKNAKIVFETDSSSFQSASRNRLILHIANVETTQPSDHAMEVADIELLLQIIPLATTPGKPETGYGFD</sequence>
<organism evidence="2 3">
    <name type="scientific">Allacma fusca</name>
    <dbReference type="NCBI Taxonomy" id="39272"/>
    <lineage>
        <taxon>Eukaryota</taxon>
        <taxon>Metazoa</taxon>
        <taxon>Ecdysozoa</taxon>
        <taxon>Arthropoda</taxon>
        <taxon>Hexapoda</taxon>
        <taxon>Collembola</taxon>
        <taxon>Symphypleona</taxon>
        <taxon>Sminthuridae</taxon>
        <taxon>Allacma</taxon>
    </lineage>
</organism>
<gene>
    <name evidence="2" type="ORF">AFUS01_LOCUS33156</name>
</gene>
<name>A0A8J2PUZ1_9HEXA</name>
<comment type="caution">
    <text evidence="2">The sequence shown here is derived from an EMBL/GenBank/DDBJ whole genome shotgun (WGS) entry which is preliminary data.</text>
</comment>
<evidence type="ECO:0000313" key="2">
    <source>
        <dbReference type="EMBL" id="CAG7822915.1"/>
    </source>
</evidence>
<dbReference type="Pfam" id="PF00646">
    <property type="entry name" value="F-box"/>
    <property type="match status" value="1"/>
</dbReference>
<protein>
    <recommendedName>
        <fullName evidence="1">F-box domain-containing protein</fullName>
    </recommendedName>
</protein>
<dbReference type="AlphaFoldDB" id="A0A8J2PUZ1"/>
<keyword evidence="3" id="KW-1185">Reference proteome</keyword>